<organism evidence="2 3">
    <name type="scientific">Oedothorax gibbosus</name>
    <dbReference type="NCBI Taxonomy" id="931172"/>
    <lineage>
        <taxon>Eukaryota</taxon>
        <taxon>Metazoa</taxon>
        <taxon>Ecdysozoa</taxon>
        <taxon>Arthropoda</taxon>
        <taxon>Chelicerata</taxon>
        <taxon>Arachnida</taxon>
        <taxon>Araneae</taxon>
        <taxon>Araneomorphae</taxon>
        <taxon>Entelegynae</taxon>
        <taxon>Araneoidea</taxon>
        <taxon>Linyphiidae</taxon>
        <taxon>Erigoninae</taxon>
        <taxon>Oedothorax</taxon>
    </lineage>
</organism>
<protein>
    <submittedName>
        <fullName evidence="2">Uncharacterized protein</fullName>
    </submittedName>
</protein>
<dbReference type="Proteomes" id="UP000827092">
    <property type="component" value="Unassembled WGS sequence"/>
</dbReference>
<comment type="caution">
    <text evidence="2">The sequence shown here is derived from an EMBL/GenBank/DDBJ whole genome shotgun (WGS) entry which is preliminary data.</text>
</comment>
<reference evidence="2 3" key="1">
    <citation type="journal article" date="2022" name="Nat. Ecol. Evol.">
        <title>A masculinizing supergene underlies an exaggerated male reproductive morph in a spider.</title>
        <authorList>
            <person name="Hendrickx F."/>
            <person name="De Corte Z."/>
            <person name="Sonet G."/>
            <person name="Van Belleghem S.M."/>
            <person name="Kostlbacher S."/>
            <person name="Vangestel C."/>
        </authorList>
    </citation>
    <scope>NUCLEOTIDE SEQUENCE [LARGE SCALE GENOMIC DNA]</scope>
    <source>
        <strain evidence="2">W744_W776</strain>
    </source>
</reference>
<accession>A0AAV6USM4</accession>
<feature type="region of interest" description="Disordered" evidence="1">
    <location>
        <begin position="277"/>
        <end position="310"/>
    </location>
</feature>
<dbReference type="AlphaFoldDB" id="A0AAV6USM4"/>
<sequence length="373" mass="39521">MALPPPEARVGLLGSAGANPWHFLLLKPGLVYWGQQAQPMALPPPPARNDLLGSAGTNPWHFLLLRPGLVYWGHQAPTPVTSAYSGQDRSTGVIYCGHQAPTPGTAYSSQDRTTRVSRRQSLALPPPPARNGILGSSGANPWHFHLLRPGPVYWGQQGQLLAFPPPPARTGLLGSPGSNPSHFRLLRTGSTRVSRRQPLALQPSPSRTGLVGSAGANVWHFCRGPVNWGQHGIKLATSSSSGQERSTVAPTSGTSYSSGQDWSTAASRRQPLALLPRTGQLGSAGDNPWRSTCSGQDRSNGFSRGQALALPPPPARAGLLGSAGANLNHFRLLRTGPVYWGQQVSIPGVPTHRKGRAQGETPNALPATQDSIY</sequence>
<evidence type="ECO:0000256" key="1">
    <source>
        <dbReference type="SAM" id="MobiDB-lite"/>
    </source>
</evidence>
<evidence type="ECO:0000313" key="3">
    <source>
        <dbReference type="Proteomes" id="UP000827092"/>
    </source>
</evidence>
<feature type="region of interest" description="Disordered" evidence="1">
    <location>
        <begin position="237"/>
        <end position="265"/>
    </location>
</feature>
<dbReference type="EMBL" id="JAFNEN010000288">
    <property type="protein sequence ID" value="KAG8186828.1"/>
    <property type="molecule type" value="Genomic_DNA"/>
</dbReference>
<gene>
    <name evidence="2" type="ORF">JTE90_020506</name>
</gene>
<name>A0AAV6USM4_9ARAC</name>
<feature type="compositionally biased region" description="Polar residues" evidence="1">
    <location>
        <begin position="289"/>
        <end position="303"/>
    </location>
</feature>
<keyword evidence="3" id="KW-1185">Reference proteome</keyword>
<proteinExistence type="predicted"/>
<evidence type="ECO:0000313" key="2">
    <source>
        <dbReference type="EMBL" id="KAG8186828.1"/>
    </source>
</evidence>
<feature type="region of interest" description="Disordered" evidence="1">
    <location>
        <begin position="350"/>
        <end position="373"/>
    </location>
</feature>